<feature type="transmembrane region" description="Helical" evidence="7">
    <location>
        <begin position="106"/>
        <end position="127"/>
    </location>
</feature>
<feature type="region of interest" description="Disordered" evidence="6">
    <location>
        <begin position="1"/>
        <end position="40"/>
    </location>
</feature>
<comment type="caution">
    <text evidence="9">The sequence shown here is derived from an EMBL/GenBank/DDBJ whole genome shotgun (WGS) entry which is preliminary data.</text>
</comment>
<keyword evidence="3 7" id="KW-0812">Transmembrane</keyword>
<evidence type="ECO:0000256" key="7">
    <source>
        <dbReference type="SAM" id="Phobius"/>
    </source>
</evidence>
<dbReference type="Proteomes" id="UP001500212">
    <property type="component" value="Unassembled WGS sequence"/>
</dbReference>
<accession>A0ABP8TIB6</accession>
<feature type="compositionally biased region" description="Basic and acidic residues" evidence="6">
    <location>
        <begin position="15"/>
        <end position="37"/>
    </location>
</feature>
<evidence type="ECO:0000313" key="9">
    <source>
        <dbReference type="EMBL" id="GAA4605852.1"/>
    </source>
</evidence>
<dbReference type="PANTHER" id="PTHR36115:SF4">
    <property type="entry name" value="MEMBRANE PROTEIN"/>
    <property type="match status" value="1"/>
</dbReference>
<dbReference type="EMBL" id="BAABHJ010000005">
    <property type="protein sequence ID" value="GAA4605852.1"/>
    <property type="molecule type" value="Genomic_DNA"/>
</dbReference>
<keyword evidence="4 7" id="KW-1133">Transmembrane helix</keyword>
<organism evidence="9 10">
    <name type="scientific">Actinoallomurus liliacearum</name>
    <dbReference type="NCBI Taxonomy" id="1080073"/>
    <lineage>
        <taxon>Bacteria</taxon>
        <taxon>Bacillati</taxon>
        <taxon>Actinomycetota</taxon>
        <taxon>Actinomycetes</taxon>
        <taxon>Streptosporangiales</taxon>
        <taxon>Thermomonosporaceae</taxon>
        <taxon>Actinoallomurus</taxon>
    </lineage>
</organism>
<keyword evidence="2" id="KW-1003">Cell membrane</keyword>
<evidence type="ECO:0000256" key="5">
    <source>
        <dbReference type="ARBA" id="ARBA00023136"/>
    </source>
</evidence>
<feature type="transmembrane region" description="Helical" evidence="7">
    <location>
        <begin position="203"/>
        <end position="222"/>
    </location>
</feature>
<dbReference type="InterPro" id="IPR051791">
    <property type="entry name" value="Pra-immunoreactive"/>
</dbReference>
<evidence type="ECO:0000256" key="3">
    <source>
        <dbReference type="ARBA" id="ARBA00022692"/>
    </source>
</evidence>
<reference evidence="10" key="1">
    <citation type="journal article" date="2019" name="Int. J. Syst. Evol. Microbiol.">
        <title>The Global Catalogue of Microorganisms (GCM) 10K type strain sequencing project: providing services to taxonomists for standard genome sequencing and annotation.</title>
        <authorList>
            <consortium name="The Broad Institute Genomics Platform"/>
            <consortium name="The Broad Institute Genome Sequencing Center for Infectious Disease"/>
            <person name="Wu L."/>
            <person name="Ma J."/>
        </authorList>
    </citation>
    <scope>NUCLEOTIDE SEQUENCE [LARGE SCALE GENOMIC DNA]</scope>
    <source>
        <strain evidence="10">JCM 17938</strain>
    </source>
</reference>
<dbReference type="PANTHER" id="PTHR36115">
    <property type="entry name" value="PROLINE-RICH ANTIGEN HOMOLOG-RELATED"/>
    <property type="match status" value="1"/>
</dbReference>
<protein>
    <recommendedName>
        <fullName evidence="8">RDD domain-containing protein</fullName>
    </recommendedName>
</protein>
<evidence type="ECO:0000313" key="10">
    <source>
        <dbReference type="Proteomes" id="UP001500212"/>
    </source>
</evidence>
<name>A0ABP8TIB6_9ACTN</name>
<sequence>MSEPYPSHGRSAGYPEHRGAYGDDRSYGDRGSYEDHGAYGGQGAYGDDGTYGSQGAYGGQGAYGDSGAYGNQGAYGDDGVHGDSEPPAELLLAPIARRAAARLLDAGLLGVVGFALILPFMIAAVGLNEPGSHVKNGGGIWSGTAVFGWILVLGILPFGYEAVQLAFWGQTLGKRVLRLRVLTETGEPLTPGRAAARAAVNNVVYLFGCGVGTVMAYLWAIWDQPLHQALHDRLAATVVVDDREFAEE</sequence>
<evidence type="ECO:0000256" key="4">
    <source>
        <dbReference type="ARBA" id="ARBA00022989"/>
    </source>
</evidence>
<feature type="domain" description="RDD" evidence="8">
    <location>
        <begin position="93"/>
        <end position="235"/>
    </location>
</feature>
<keyword evidence="5 7" id="KW-0472">Membrane</keyword>
<evidence type="ECO:0000256" key="2">
    <source>
        <dbReference type="ARBA" id="ARBA00022475"/>
    </source>
</evidence>
<proteinExistence type="predicted"/>
<comment type="subcellular location">
    <subcellularLocation>
        <location evidence="1">Cell membrane</location>
        <topology evidence="1">Multi-pass membrane protein</topology>
    </subcellularLocation>
</comment>
<dbReference type="Pfam" id="PF06271">
    <property type="entry name" value="RDD"/>
    <property type="match status" value="1"/>
</dbReference>
<keyword evidence="10" id="KW-1185">Reference proteome</keyword>
<feature type="transmembrane region" description="Helical" evidence="7">
    <location>
        <begin position="147"/>
        <end position="168"/>
    </location>
</feature>
<evidence type="ECO:0000256" key="1">
    <source>
        <dbReference type="ARBA" id="ARBA00004651"/>
    </source>
</evidence>
<evidence type="ECO:0000259" key="8">
    <source>
        <dbReference type="Pfam" id="PF06271"/>
    </source>
</evidence>
<evidence type="ECO:0000256" key="6">
    <source>
        <dbReference type="SAM" id="MobiDB-lite"/>
    </source>
</evidence>
<gene>
    <name evidence="9" type="ORF">GCM10023195_20590</name>
</gene>
<dbReference type="InterPro" id="IPR010432">
    <property type="entry name" value="RDD"/>
</dbReference>
<dbReference type="RefSeq" id="WP_345352006.1">
    <property type="nucleotide sequence ID" value="NZ_BAABHJ010000005.1"/>
</dbReference>